<feature type="compositionally biased region" description="Basic and acidic residues" evidence="3">
    <location>
        <begin position="102"/>
        <end position="122"/>
    </location>
</feature>
<evidence type="ECO:0000313" key="4">
    <source>
        <dbReference type="EMBL" id="KAG7291682.1"/>
    </source>
</evidence>
<evidence type="ECO:0000256" key="2">
    <source>
        <dbReference type="ARBA" id="ARBA00023134"/>
    </source>
</evidence>
<dbReference type="GO" id="GO:0005525">
    <property type="term" value="F:GTP binding"/>
    <property type="evidence" value="ECO:0007669"/>
    <property type="project" value="UniProtKB-KW"/>
</dbReference>
<dbReference type="GO" id="GO:0016020">
    <property type="term" value="C:membrane"/>
    <property type="evidence" value="ECO:0007669"/>
    <property type="project" value="InterPro"/>
</dbReference>
<dbReference type="PRINTS" id="PR00449">
    <property type="entry name" value="RASTRNSFRMNG"/>
</dbReference>
<dbReference type="GO" id="GO:0003924">
    <property type="term" value="F:GTPase activity"/>
    <property type="evidence" value="ECO:0007669"/>
    <property type="project" value="InterPro"/>
</dbReference>
<proteinExistence type="predicted"/>
<gene>
    <name evidence="4" type="ORF">NEMBOFW57_001701</name>
</gene>
<evidence type="ECO:0000256" key="1">
    <source>
        <dbReference type="ARBA" id="ARBA00022741"/>
    </source>
</evidence>
<evidence type="ECO:0000256" key="3">
    <source>
        <dbReference type="SAM" id="MobiDB-lite"/>
    </source>
</evidence>
<dbReference type="AlphaFoldDB" id="A0AAD4F4X6"/>
<dbReference type="InterPro" id="IPR020849">
    <property type="entry name" value="Small_GTPase_Ras-type"/>
</dbReference>
<dbReference type="PROSITE" id="PS51421">
    <property type="entry name" value="RAS"/>
    <property type="match status" value="1"/>
</dbReference>
<keyword evidence="1" id="KW-0547">Nucleotide-binding</keyword>
<accession>A0AAD4F4X6</accession>
<dbReference type="InterPro" id="IPR027417">
    <property type="entry name" value="P-loop_NTPase"/>
</dbReference>
<evidence type="ECO:0000313" key="5">
    <source>
        <dbReference type="Proteomes" id="UP001197093"/>
    </source>
</evidence>
<feature type="compositionally biased region" description="Basic residues" evidence="3">
    <location>
        <begin position="123"/>
        <end position="137"/>
    </location>
</feature>
<protein>
    <submittedName>
        <fullName evidence="4">Uncharacterized protein</fullName>
    </submittedName>
</protein>
<dbReference type="Pfam" id="PF00071">
    <property type="entry name" value="Ras"/>
    <property type="match status" value="1"/>
</dbReference>
<dbReference type="Proteomes" id="UP001197093">
    <property type="component" value="Unassembled WGS sequence"/>
</dbReference>
<dbReference type="SMART" id="SM00173">
    <property type="entry name" value="RAS"/>
    <property type="match status" value="1"/>
</dbReference>
<keyword evidence="5" id="KW-1185">Reference proteome</keyword>
<feature type="region of interest" description="Disordered" evidence="3">
    <location>
        <begin position="102"/>
        <end position="137"/>
    </location>
</feature>
<dbReference type="NCBIfam" id="TIGR00231">
    <property type="entry name" value="small_GTP"/>
    <property type="match status" value="1"/>
</dbReference>
<sequence length="137" mass="16161">MRDLYMKTGQGFLLVFSIASRASFEELEMLRDDIIRIKDDEDIPIVIVGNKADLEDQRAVDRAKAFSLSQRWSAPYYETSARTRTNVDEAFIDLCRQMLRRDDNQDDSREEAYPPRADDPNARRRRRKKRKDKCTIL</sequence>
<dbReference type="InterPro" id="IPR001806">
    <property type="entry name" value="Small_GTPase"/>
</dbReference>
<reference evidence="4" key="1">
    <citation type="submission" date="2023-02" db="EMBL/GenBank/DDBJ databases">
        <authorList>
            <person name="Palmer J.M."/>
        </authorList>
    </citation>
    <scope>NUCLEOTIDE SEQUENCE</scope>
    <source>
        <strain evidence="4">FW57</strain>
    </source>
</reference>
<organism evidence="4 5">
    <name type="scientific">Staphylotrichum longicolle</name>
    <dbReference type="NCBI Taxonomy" id="669026"/>
    <lineage>
        <taxon>Eukaryota</taxon>
        <taxon>Fungi</taxon>
        <taxon>Dikarya</taxon>
        <taxon>Ascomycota</taxon>
        <taxon>Pezizomycotina</taxon>
        <taxon>Sordariomycetes</taxon>
        <taxon>Sordariomycetidae</taxon>
        <taxon>Sordariales</taxon>
        <taxon>Chaetomiaceae</taxon>
        <taxon>Staphylotrichum</taxon>
    </lineage>
</organism>
<dbReference type="PROSITE" id="PS51419">
    <property type="entry name" value="RAB"/>
    <property type="match status" value="1"/>
</dbReference>
<dbReference type="GO" id="GO:0007165">
    <property type="term" value="P:signal transduction"/>
    <property type="evidence" value="ECO:0007669"/>
    <property type="project" value="InterPro"/>
</dbReference>
<dbReference type="SMART" id="SM00175">
    <property type="entry name" value="RAB"/>
    <property type="match status" value="1"/>
</dbReference>
<dbReference type="EMBL" id="JAHCVI010000001">
    <property type="protein sequence ID" value="KAG7291682.1"/>
    <property type="molecule type" value="Genomic_DNA"/>
</dbReference>
<dbReference type="SUPFAM" id="SSF52540">
    <property type="entry name" value="P-loop containing nucleoside triphosphate hydrolases"/>
    <property type="match status" value="1"/>
</dbReference>
<dbReference type="SMART" id="SM00174">
    <property type="entry name" value="RHO"/>
    <property type="match status" value="1"/>
</dbReference>
<comment type="caution">
    <text evidence="4">The sequence shown here is derived from an EMBL/GenBank/DDBJ whole genome shotgun (WGS) entry which is preliminary data.</text>
</comment>
<keyword evidence="2" id="KW-0342">GTP-binding</keyword>
<dbReference type="Gene3D" id="3.40.50.300">
    <property type="entry name" value="P-loop containing nucleotide triphosphate hydrolases"/>
    <property type="match status" value="1"/>
</dbReference>
<dbReference type="InterPro" id="IPR005225">
    <property type="entry name" value="Small_GTP-bd"/>
</dbReference>
<dbReference type="PANTHER" id="PTHR24070">
    <property type="entry name" value="RAS, DI-RAS, AND RHEB FAMILY MEMBERS OF SMALL GTPASE SUPERFAMILY"/>
    <property type="match status" value="1"/>
</dbReference>
<name>A0AAD4F4X6_9PEZI</name>